<proteinExistence type="predicted"/>
<reference evidence="1 3" key="1">
    <citation type="submission" date="2018-02" db="EMBL/GenBank/DDBJ databases">
        <title>Fusarium culmorum secondary metabolites in fungal-bacterial-plant interactions.</title>
        <authorList>
            <person name="Schmidt R."/>
        </authorList>
    </citation>
    <scope>NUCLEOTIDE SEQUENCE [LARGE SCALE GENOMIC DNA]</scope>
    <source>
        <strain evidence="1 3">PV</strain>
    </source>
</reference>
<dbReference type="EMBL" id="PVEM01000001">
    <property type="protein sequence ID" value="PTD11624.1"/>
    <property type="molecule type" value="Genomic_DNA"/>
</dbReference>
<evidence type="ECO:0000313" key="3">
    <source>
        <dbReference type="Proteomes" id="UP000241587"/>
    </source>
</evidence>
<dbReference type="Proteomes" id="UP000241587">
    <property type="component" value="Unassembled WGS sequence"/>
</dbReference>
<dbReference type="AlphaFoldDB" id="A0A2T4H734"/>
<name>A0A2T4H734_FUSCU</name>
<accession>A0A2T4H734</accession>
<gene>
    <name evidence="1" type="ORF">FCULG_00003616</name>
    <name evidence="2" type="ORF">HYE67_008911</name>
</gene>
<evidence type="ECO:0000313" key="1">
    <source>
        <dbReference type="EMBL" id="PTD11624.1"/>
    </source>
</evidence>
<keyword evidence="3" id="KW-1185">Reference proteome</keyword>
<dbReference type="EMBL" id="CP064750">
    <property type="protein sequence ID" value="QPC66680.1"/>
    <property type="molecule type" value="Genomic_DNA"/>
</dbReference>
<sequence length="87" mass="9313">MMDSAARQTGPLLSVAVVGDSSFQLPSLVSRKSKHAKAPPANQRSYLDITIDPQQGYALSNLPAPFSASELRDKVVYCTNVESGQGF</sequence>
<organism evidence="1 3">
    <name type="scientific">Fusarium culmorum</name>
    <dbReference type="NCBI Taxonomy" id="5516"/>
    <lineage>
        <taxon>Eukaryota</taxon>
        <taxon>Fungi</taxon>
        <taxon>Dikarya</taxon>
        <taxon>Ascomycota</taxon>
        <taxon>Pezizomycotina</taxon>
        <taxon>Sordariomycetes</taxon>
        <taxon>Hypocreomycetidae</taxon>
        <taxon>Hypocreales</taxon>
        <taxon>Nectriaceae</taxon>
        <taxon>Fusarium</taxon>
    </lineage>
</organism>
<protein>
    <submittedName>
        <fullName evidence="1">Uncharacterized protein</fullName>
    </submittedName>
</protein>
<evidence type="ECO:0000313" key="2">
    <source>
        <dbReference type="EMBL" id="QPC66680.1"/>
    </source>
</evidence>
<dbReference type="Proteomes" id="UP000663297">
    <property type="component" value="Chromosome 4"/>
</dbReference>
<reference evidence="2" key="2">
    <citation type="submission" date="2020-11" db="EMBL/GenBank/DDBJ databases">
        <title>The chromosome-scale genome resource for two endophytic Fusarium species: F. culmorum and F. pseudograminearum.</title>
        <authorList>
            <person name="Yuan Z."/>
        </authorList>
    </citation>
    <scope>NUCLEOTIDE SEQUENCE</scope>
    <source>
        <strain evidence="2">Class2-1B</strain>
    </source>
</reference>